<dbReference type="EMBL" id="KE525349">
    <property type="protein sequence ID" value="KFB50734.1"/>
    <property type="molecule type" value="Genomic_DNA"/>
</dbReference>
<reference evidence="2 4" key="1">
    <citation type="journal article" date="2014" name="BMC Genomics">
        <title>Genome sequence of Anopheles sinensis provides insight into genetics basis of mosquito competence for malaria parasites.</title>
        <authorList>
            <person name="Zhou D."/>
            <person name="Zhang D."/>
            <person name="Ding G."/>
            <person name="Shi L."/>
            <person name="Hou Q."/>
            <person name="Ye Y."/>
            <person name="Xu Y."/>
            <person name="Zhou H."/>
            <person name="Xiong C."/>
            <person name="Li S."/>
            <person name="Yu J."/>
            <person name="Hong S."/>
            <person name="Yu X."/>
            <person name="Zou P."/>
            <person name="Chen C."/>
            <person name="Chang X."/>
            <person name="Wang W."/>
            <person name="Lv Y."/>
            <person name="Sun Y."/>
            <person name="Ma L."/>
            <person name="Shen B."/>
            <person name="Zhu C."/>
        </authorList>
    </citation>
    <scope>NUCLEOTIDE SEQUENCE [LARGE SCALE GENOMIC DNA]</scope>
</reference>
<reference evidence="3" key="2">
    <citation type="submission" date="2020-05" db="UniProtKB">
        <authorList>
            <consortium name="EnsemblMetazoa"/>
        </authorList>
    </citation>
    <scope>IDENTIFICATION</scope>
</reference>
<dbReference type="VEuPathDB" id="VectorBase:ASIC018779"/>
<dbReference type="EMBL" id="ATLV01024122">
    <property type="status" value="NOT_ANNOTATED_CDS"/>
    <property type="molecule type" value="Genomic_DNA"/>
</dbReference>
<gene>
    <name evidence="2" type="ORF">ZHAS_00018779</name>
</gene>
<feature type="region of interest" description="Disordered" evidence="1">
    <location>
        <begin position="35"/>
        <end position="59"/>
    </location>
</feature>
<evidence type="ECO:0000256" key="1">
    <source>
        <dbReference type="SAM" id="MobiDB-lite"/>
    </source>
</evidence>
<evidence type="ECO:0000313" key="4">
    <source>
        <dbReference type="Proteomes" id="UP000030765"/>
    </source>
</evidence>
<accession>A0A084WKJ0</accession>
<dbReference type="EnsemblMetazoa" id="ASIC018779-RA">
    <property type="protein sequence ID" value="ASIC018779-PA"/>
    <property type="gene ID" value="ASIC018779"/>
</dbReference>
<organism evidence="2">
    <name type="scientific">Anopheles sinensis</name>
    <name type="common">Mosquito</name>
    <dbReference type="NCBI Taxonomy" id="74873"/>
    <lineage>
        <taxon>Eukaryota</taxon>
        <taxon>Metazoa</taxon>
        <taxon>Ecdysozoa</taxon>
        <taxon>Arthropoda</taxon>
        <taxon>Hexapoda</taxon>
        <taxon>Insecta</taxon>
        <taxon>Pterygota</taxon>
        <taxon>Neoptera</taxon>
        <taxon>Endopterygota</taxon>
        <taxon>Diptera</taxon>
        <taxon>Nematocera</taxon>
        <taxon>Culicoidea</taxon>
        <taxon>Culicidae</taxon>
        <taxon>Anophelinae</taxon>
        <taxon>Anopheles</taxon>
    </lineage>
</organism>
<sequence length="59" mass="6073">MQVLIHQPAGRVGSAGLLPTFCVAKADDDDACDGREGGAAGGWSARGQMKREEEKGALS</sequence>
<keyword evidence="4" id="KW-1185">Reference proteome</keyword>
<evidence type="ECO:0000313" key="2">
    <source>
        <dbReference type="EMBL" id="KFB50734.1"/>
    </source>
</evidence>
<evidence type="ECO:0000313" key="3">
    <source>
        <dbReference type="EnsemblMetazoa" id="ASIC018779-PA"/>
    </source>
</evidence>
<dbReference type="Proteomes" id="UP000030765">
    <property type="component" value="Unassembled WGS sequence"/>
</dbReference>
<feature type="compositionally biased region" description="Basic and acidic residues" evidence="1">
    <location>
        <begin position="49"/>
        <end position="59"/>
    </location>
</feature>
<protein>
    <submittedName>
        <fullName evidence="2 3">Dwil\GK24137-PA-like protein</fullName>
    </submittedName>
</protein>
<proteinExistence type="predicted"/>
<name>A0A084WKJ0_ANOSI</name>
<dbReference type="AlphaFoldDB" id="A0A084WKJ0"/>